<proteinExistence type="predicted"/>
<evidence type="ECO:0000313" key="1">
    <source>
        <dbReference type="EnsemblPlants" id="PGSC0003DMT400052683"/>
    </source>
</evidence>
<organism evidence="1 2">
    <name type="scientific">Solanum tuberosum</name>
    <name type="common">Potato</name>
    <dbReference type="NCBI Taxonomy" id="4113"/>
    <lineage>
        <taxon>Eukaryota</taxon>
        <taxon>Viridiplantae</taxon>
        <taxon>Streptophyta</taxon>
        <taxon>Embryophyta</taxon>
        <taxon>Tracheophyta</taxon>
        <taxon>Spermatophyta</taxon>
        <taxon>Magnoliopsida</taxon>
        <taxon>eudicotyledons</taxon>
        <taxon>Gunneridae</taxon>
        <taxon>Pentapetalae</taxon>
        <taxon>asterids</taxon>
        <taxon>lamiids</taxon>
        <taxon>Solanales</taxon>
        <taxon>Solanaceae</taxon>
        <taxon>Solanoideae</taxon>
        <taxon>Solaneae</taxon>
        <taxon>Solanum</taxon>
    </lineage>
</organism>
<dbReference type="HOGENOM" id="CLU_2311161_0_0_1"/>
<dbReference type="AlphaFoldDB" id="M1BTU2"/>
<dbReference type="InParanoid" id="M1BTU2"/>
<name>M1BTU2_SOLTU</name>
<evidence type="ECO:0000313" key="2">
    <source>
        <dbReference type="Proteomes" id="UP000011115"/>
    </source>
</evidence>
<accession>M1BTU2</accession>
<reference evidence="2" key="1">
    <citation type="journal article" date="2011" name="Nature">
        <title>Genome sequence and analysis of the tuber crop potato.</title>
        <authorList>
            <consortium name="The Potato Genome Sequencing Consortium"/>
        </authorList>
    </citation>
    <scope>NUCLEOTIDE SEQUENCE [LARGE SCALE GENOMIC DNA]</scope>
    <source>
        <strain evidence="2">cv. DM1-3 516 R44</strain>
    </source>
</reference>
<protein>
    <submittedName>
        <fullName evidence="1">Uncharacterized protein</fullName>
    </submittedName>
</protein>
<reference evidence="1" key="2">
    <citation type="submission" date="2015-06" db="UniProtKB">
        <authorList>
            <consortium name="EnsemblPlants"/>
        </authorList>
    </citation>
    <scope>IDENTIFICATION</scope>
    <source>
        <strain evidence="1">DM1-3 516 R44</strain>
    </source>
</reference>
<dbReference type="EnsemblPlants" id="PGSC0003DMT400052683">
    <property type="protein sequence ID" value="PGSC0003DMT400052683"/>
    <property type="gene ID" value="PGSC0003DMG400020451"/>
</dbReference>
<sequence length="100" mass="11794">MINKHGQEVYPNLHNLTTSSHEQRAKINIIFYEQVMLLVFYKYSIPFGKNAVLRINNKTMSMRYMATYENVMQKLCSSIISIKDQIKKEYGLILISQHIH</sequence>
<keyword evidence="2" id="KW-1185">Reference proteome</keyword>
<dbReference type="Proteomes" id="UP000011115">
    <property type="component" value="Unassembled WGS sequence"/>
</dbReference>
<dbReference type="PaxDb" id="4113-PGSC0003DMT400052683"/>
<dbReference type="Gramene" id="PGSC0003DMT400052683">
    <property type="protein sequence ID" value="PGSC0003DMT400052683"/>
    <property type="gene ID" value="PGSC0003DMG400020451"/>
</dbReference>